<sequence>MAGKTRRSKTKAKSGDSKPPTHLPLDIIYNIGLQLSLDPSHRLETLHGPCPLPTNHNKDLRALTYSSRATKDLLEPLLYRHVVLMKPQEVCSFFITLAEAPHLRQHVRHFGCVSRLNGPQVRKDALPECRAIWRKNYGSKRGSVLEVITKVGFPNMMFAASVWERKKNRFVFNADFRHDAVLEMLFVITLFLLPNVQTFVWKDLDGRPFNVLLTYLFDAALMMGVPLMPKLKVLNTWKETLAVNERAQFFMYKTNLWENLETLYLNSVDLDNEFTDMVLKGDFKKNLPVKKLYVHCPSGAENLWHPGMYHVGQTMLSETALDSDHPDTDKGKFKAFRNLELLDIKFTWFENRALEGSRALKSLLHAVGAPERLNLTGHPLPMKALSTGVVHSRLKYLKVKELIRNAPSSVRSRDALIASLNDLWDAKDWKRLVPNLCEIDWDHYKFRRKDLEGEDKAVWNLEDEEEWEDEDDDEDDHVDIDDMFSFGYFDGFGDDPDEGDFYDHHFFDDDFHGHDDDDDFHGHDDDDDFHGHDHDHDHDPVAALAAFENGYGLEELVNQLALHFHPPPPGSH</sequence>
<reference evidence="2 3" key="1">
    <citation type="submission" date="2017-06" db="EMBL/GenBank/DDBJ databases">
        <title>Comparative genomic analysis of Ambrosia Fusariam Clade fungi.</title>
        <authorList>
            <person name="Stajich J.E."/>
            <person name="Carrillo J."/>
            <person name="Kijimoto T."/>
            <person name="Eskalen A."/>
            <person name="O'Donnell K."/>
            <person name="Kasson M."/>
        </authorList>
    </citation>
    <scope>NUCLEOTIDE SEQUENCE [LARGE SCALE GENOMIC DNA]</scope>
    <source>
        <strain evidence="2 3">UCR1854</strain>
    </source>
</reference>
<accession>A0A430M6V6</accession>
<evidence type="ECO:0000313" key="2">
    <source>
        <dbReference type="EMBL" id="RTE83680.1"/>
    </source>
</evidence>
<gene>
    <name evidence="2" type="ORF">BHE90_001781</name>
</gene>
<dbReference type="Proteomes" id="UP000287124">
    <property type="component" value="Unassembled WGS sequence"/>
</dbReference>
<proteinExistence type="predicted"/>
<feature type="compositionally biased region" description="Basic residues" evidence="1">
    <location>
        <begin position="1"/>
        <end position="12"/>
    </location>
</feature>
<evidence type="ECO:0000256" key="1">
    <source>
        <dbReference type="SAM" id="MobiDB-lite"/>
    </source>
</evidence>
<comment type="caution">
    <text evidence="2">The sequence shown here is derived from an EMBL/GenBank/DDBJ whole genome shotgun (WGS) entry which is preliminary data.</text>
</comment>
<feature type="region of interest" description="Disordered" evidence="1">
    <location>
        <begin position="1"/>
        <end position="21"/>
    </location>
</feature>
<keyword evidence="3" id="KW-1185">Reference proteome</keyword>
<dbReference type="AlphaFoldDB" id="A0A430M6V6"/>
<dbReference type="EMBL" id="MIKF01000013">
    <property type="protein sequence ID" value="RTE83680.1"/>
    <property type="molecule type" value="Genomic_DNA"/>
</dbReference>
<evidence type="ECO:0000313" key="3">
    <source>
        <dbReference type="Proteomes" id="UP000287124"/>
    </source>
</evidence>
<name>A0A430M6V6_9HYPO</name>
<protein>
    <submittedName>
        <fullName evidence="2">Uncharacterized protein</fullName>
    </submittedName>
</protein>
<organism evidence="2 3">
    <name type="scientific">Fusarium euwallaceae</name>
    <dbReference type="NCBI Taxonomy" id="1147111"/>
    <lineage>
        <taxon>Eukaryota</taxon>
        <taxon>Fungi</taxon>
        <taxon>Dikarya</taxon>
        <taxon>Ascomycota</taxon>
        <taxon>Pezizomycotina</taxon>
        <taxon>Sordariomycetes</taxon>
        <taxon>Hypocreomycetidae</taxon>
        <taxon>Hypocreales</taxon>
        <taxon>Nectriaceae</taxon>
        <taxon>Fusarium</taxon>
        <taxon>Fusarium solani species complex</taxon>
    </lineage>
</organism>